<dbReference type="CDD" id="cd01837">
    <property type="entry name" value="SGNH_plant_lipase_like"/>
    <property type="match status" value="1"/>
</dbReference>
<keyword evidence="2" id="KW-0732">Signal</keyword>
<reference evidence="5 6" key="1">
    <citation type="journal article" date="2018" name="Mol. Plant">
        <title>The genome of Artemisia annua provides insight into the evolution of Asteraceae family and artemisinin biosynthesis.</title>
        <authorList>
            <person name="Shen Q."/>
            <person name="Zhang L."/>
            <person name="Liao Z."/>
            <person name="Wang S."/>
            <person name="Yan T."/>
            <person name="Shi P."/>
            <person name="Liu M."/>
            <person name="Fu X."/>
            <person name="Pan Q."/>
            <person name="Wang Y."/>
            <person name="Lv Z."/>
            <person name="Lu X."/>
            <person name="Zhang F."/>
            <person name="Jiang W."/>
            <person name="Ma Y."/>
            <person name="Chen M."/>
            <person name="Hao X."/>
            <person name="Li L."/>
            <person name="Tang Y."/>
            <person name="Lv G."/>
            <person name="Zhou Y."/>
            <person name="Sun X."/>
            <person name="Brodelius P.E."/>
            <person name="Rose J.K.C."/>
            <person name="Tang K."/>
        </authorList>
    </citation>
    <scope>NUCLEOTIDE SEQUENCE [LARGE SCALE GENOMIC DNA]</scope>
    <source>
        <strain evidence="6">cv. Huhao1</strain>
        <tissue evidence="5">Leaf</tissue>
    </source>
</reference>
<dbReference type="InterPro" id="IPR036514">
    <property type="entry name" value="SGNH_hydro_sf"/>
</dbReference>
<dbReference type="InterPro" id="IPR001087">
    <property type="entry name" value="GDSL"/>
</dbReference>
<dbReference type="Pfam" id="PF00657">
    <property type="entry name" value="Lipase_GDSL"/>
    <property type="match status" value="3"/>
</dbReference>
<dbReference type="PANTHER" id="PTHR22835">
    <property type="entry name" value="ZINC FINGER FYVE DOMAIN CONTAINING PROTEIN"/>
    <property type="match status" value="1"/>
</dbReference>
<dbReference type="InterPro" id="IPR035669">
    <property type="entry name" value="SGNH_plant_lipase-like"/>
</dbReference>
<dbReference type="STRING" id="35608.A0A2U1NKY0"/>
<dbReference type="SUPFAM" id="SSF52266">
    <property type="entry name" value="SGNH hydrolase"/>
    <property type="match status" value="1"/>
</dbReference>
<evidence type="ECO:0000256" key="2">
    <source>
        <dbReference type="ARBA" id="ARBA00022729"/>
    </source>
</evidence>
<evidence type="ECO:0000256" key="4">
    <source>
        <dbReference type="ARBA" id="ARBA00023180"/>
    </source>
</evidence>
<dbReference type="EMBL" id="PKPP01002616">
    <property type="protein sequence ID" value="PWA74131.1"/>
    <property type="molecule type" value="Genomic_DNA"/>
</dbReference>
<evidence type="ECO:0000256" key="1">
    <source>
        <dbReference type="ARBA" id="ARBA00008668"/>
    </source>
</evidence>
<dbReference type="PANTHER" id="PTHR22835:SF117">
    <property type="entry name" value="GDSL-LIKE LIPASE_ACYLHYDROLASE"/>
    <property type="match status" value="1"/>
</dbReference>
<dbReference type="AlphaFoldDB" id="A0A2U1NKY0"/>
<evidence type="ECO:0000313" key="6">
    <source>
        <dbReference type="Proteomes" id="UP000245207"/>
    </source>
</evidence>
<keyword evidence="4" id="KW-0325">Glycoprotein</keyword>
<evidence type="ECO:0000313" key="5">
    <source>
        <dbReference type="EMBL" id="PWA74131.1"/>
    </source>
</evidence>
<protein>
    <submittedName>
        <fullName evidence="5">GDSL-like Lipase/Acylhydrolase superfamily protein</fullName>
    </submittedName>
</protein>
<keyword evidence="3 5" id="KW-0378">Hydrolase</keyword>
<accession>A0A2U1NKY0</accession>
<dbReference type="Gene3D" id="3.40.50.1110">
    <property type="entry name" value="SGNH hydrolase"/>
    <property type="match status" value="3"/>
</dbReference>
<organism evidence="5 6">
    <name type="scientific">Artemisia annua</name>
    <name type="common">Sweet wormwood</name>
    <dbReference type="NCBI Taxonomy" id="35608"/>
    <lineage>
        <taxon>Eukaryota</taxon>
        <taxon>Viridiplantae</taxon>
        <taxon>Streptophyta</taxon>
        <taxon>Embryophyta</taxon>
        <taxon>Tracheophyta</taxon>
        <taxon>Spermatophyta</taxon>
        <taxon>Magnoliopsida</taxon>
        <taxon>eudicotyledons</taxon>
        <taxon>Gunneridae</taxon>
        <taxon>Pentapetalae</taxon>
        <taxon>asterids</taxon>
        <taxon>campanulids</taxon>
        <taxon>Asterales</taxon>
        <taxon>Asteraceae</taxon>
        <taxon>Asteroideae</taxon>
        <taxon>Anthemideae</taxon>
        <taxon>Artemisiinae</taxon>
        <taxon>Artemisia</taxon>
    </lineage>
</organism>
<name>A0A2U1NKY0_ARTAN</name>
<comment type="similarity">
    <text evidence="1">Belongs to the 'GDSL' lipolytic enzyme family.</text>
</comment>
<dbReference type="OrthoDB" id="1600564at2759"/>
<sequence>MGTNFSHGANYAIAGSTIRRQNTTIFQSGYSPIPLEFQYVEFSDFLKKSQIIRQKGDVFKYMLPAKDKFSSALYTFDIGQNDLTAGYKLAESLGLPYLDAFLDSMGTNFSHGANYAIAGSTIRRQNTTIFQSGYSPIPLEFQYVEFSDFLKKSQIIRQKGDVFKYMLPAKDKFSSALYTFDIGQNDLTAGYKLGMTTEQVKAYVPDLISQFTTVIKNVYGSGGRTFWIHNTGLVGCLAYILDTRAITPAEMDKYGCAAPYNDVSQYFNQKLKEAVIQLRKEFPSAAITYVDIYAVKYSLIAQAEKLECNFPAVFNFGDSNSDTGALAAMYGQLPFPYGEHYFHHSAGRYSDGRLVIDFIAESLGLPYLDAFLDSMGTNFTHGANYAIAGSTIRRQNTTIFQSGYSPIPLEFQYVEFSDFLKRSQIIRQKGDVFKYMFPSKDKFSSALYTFDIGQNDLTAGYKLGMTTEQVKAYVPDLISQFTTVIKNVYSSGGRTFWIHNTGPVGCLPYIMDTRVITAAQVDKYGCAAPYNGVSQYFNQKLKEAVIQLRKELPLAAITYVDIYAVKYSLIAQAKKLGFGDPFLACCGHGGRYNFNNARRCGSTKMVKGKEILIAGSCEDPSSRILWDGIHFTEAANKWIYDQIADGVFSDPPVSLKMACHKET</sequence>
<comment type="caution">
    <text evidence="5">The sequence shown here is derived from an EMBL/GenBank/DDBJ whole genome shotgun (WGS) entry which is preliminary data.</text>
</comment>
<gene>
    <name evidence="5" type="ORF">CTI12_AA254800</name>
</gene>
<dbReference type="Proteomes" id="UP000245207">
    <property type="component" value="Unassembled WGS sequence"/>
</dbReference>
<keyword evidence="6" id="KW-1185">Reference proteome</keyword>
<evidence type="ECO:0000256" key="3">
    <source>
        <dbReference type="ARBA" id="ARBA00022801"/>
    </source>
</evidence>
<dbReference type="GO" id="GO:0016788">
    <property type="term" value="F:hydrolase activity, acting on ester bonds"/>
    <property type="evidence" value="ECO:0007669"/>
    <property type="project" value="InterPro"/>
</dbReference>
<proteinExistence type="inferred from homology"/>